<evidence type="ECO:0000256" key="1">
    <source>
        <dbReference type="SAM" id="MobiDB-lite"/>
    </source>
</evidence>
<accession>A0ABU4RN70</accession>
<sequence length="138" mass="14432">MKTFTLVGLCLTLGAGVGAGSMYLLRHPQSASPTGNATAPIAAEVPQPAPATPPLAERPRPSDADKALTGVRRGDMLPLDEILAKVRSRFPGEVLGVELTEDDGVAEYEIKILSTGGRVLEIEVDPRTGGVLSVDEDD</sequence>
<feature type="region of interest" description="Disordered" evidence="1">
    <location>
        <begin position="29"/>
        <end position="71"/>
    </location>
</feature>
<keyword evidence="4" id="KW-1185">Reference proteome</keyword>
<organism evidence="3 4">
    <name type="scientific">Terrihabitans rhizophilus</name>
    <dbReference type="NCBI Taxonomy" id="3092662"/>
    <lineage>
        <taxon>Bacteria</taxon>
        <taxon>Pseudomonadati</taxon>
        <taxon>Pseudomonadota</taxon>
        <taxon>Alphaproteobacteria</taxon>
        <taxon>Hyphomicrobiales</taxon>
        <taxon>Terrihabitans</taxon>
    </lineage>
</organism>
<feature type="domain" description="PepSY" evidence="2">
    <location>
        <begin position="77"/>
        <end position="134"/>
    </location>
</feature>
<reference evidence="3 4" key="1">
    <citation type="submission" date="2023-11" db="EMBL/GenBank/DDBJ databases">
        <authorList>
            <person name="Bao R."/>
        </authorList>
    </citation>
    <scope>NUCLEOTIDE SEQUENCE [LARGE SCALE GENOMIC DNA]</scope>
    <source>
        <strain evidence="3 4">PJ23</strain>
    </source>
</reference>
<evidence type="ECO:0000313" key="3">
    <source>
        <dbReference type="EMBL" id="MDX6806273.1"/>
    </source>
</evidence>
<evidence type="ECO:0000259" key="2">
    <source>
        <dbReference type="Pfam" id="PF03413"/>
    </source>
</evidence>
<proteinExistence type="predicted"/>
<dbReference type="Pfam" id="PF03413">
    <property type="entry name" value="PepSY"/>
    <property type="match status" value="1"/>
</dbReference>
<dbReference type="Proteomes" id="UP001274321">
    <property type="component" value="Unassembled WGS sequence"/>
</dbReference>
<protein>
    <submittedName>
        <fullName evidence="3">PepSY domain-containing protein</fullName>
    </submittedName>
</protein>
<dbReference type="EMBL" id="JAXAFJ010000004">
    <property type="protein sequence ID" value="MDX6806273.1"/>
    <property type="molecule type" value="Genomic_DNA"/>
</dbReference>
<name>A0ABU4RN70_9HYPH</name>
<gene>
    <name evidence="3" type="ORF">SCD90_09365</name>
</gene>
<dbReference type="Gene3D" id="3.10.450.40">
    <property type="match status" value="1"/>
</dbReference>
<feature type="compositionally biased region" description="Basic and acidic residues" evidence="1">
    <location>
        <begin position="57"/>
        <end position="66"/>
    </location>
</feature>
<dbReference type="InterPro" id="IPR025711">
    <property type="entry name" value="PepSY"/>
</dbReference>
<evidence type="ECO:0000313" key="4">
    <source>
        <dbReference type="Proteomes" id="UP001274321"/>
    </source>
</evidence>
<dbReference type="RefSeq" id="WP_319844387.1">
    <property type="nucleotide sequence ID" value="NZ_JAXAFJ010000004.1"/>
</dbReference>
<comment type="caution">
    <text evidence="3">The sequence shown here is derived from an EMBL/GenBank/DDBJ whole genome shotgun (WGS) entry which is preliminary data.</text>
</comment>